<feature type="transmembrane region" description="Helical" evidence="7">
    <location>
        <begin position="72"/>
        <end position="94"/>
    </location>
</feature>
<dbReference type="PANTHER" id="PTHR15067:SF4">
    <property type="entry name" value="E3 UBIQUITIN-PROTEIN LIGASE RNF8"/>
    <property type="match status" value="1"/>
</dbReference>
<reference evidence="9" key="1">
    <citation type="journal article" date="2021" name="Sci. Adv.">
        <title>The American lobster genome reveals insights on longevity, neural, and immune adaptations.</title>
        <authorList>
            <person name="Polinski J.M."/>
            <person name="Zimin A.V."/>
            <person name="Clark K.F."/>
            <person name="Kohn A.B."/>
            <person name="Sadowski N."/>
            <person name="Timp W."/>
            <person name="Ptitsyn A."/>
            <person name="Khanna P."/>
            <person name="Romanova D.Y."/>
            <person name="Williams P."/>
            <person name="Greenwood S.J."/>
            <person name="Moroz L.L."/>
            <person name="Walt D.R."/>
            <person name="Bodnar A.G."/>
        </authorList>
    </citation>
    <scope>NUCLEOTIDE SEQUENCE</scope>
    <source>
        <strain evidence="9">GMGI-L3</strain>
    </source>
</reference>
<sequence length="420" mass="48007">MGVAKRVALRLYTAWQRRQQVAALPPILVQAAVSSGWRQRRPYPPKSRLCLIGVTLLVVLLLPWASLVSVQLTAHLLAGVGLVAALTASVLGLFKCLAEMDDHNILGGVRGEVSGSKWLVFIRRVLLRARCRFLSFESLYMKRKNFSILVNQLVFFSICERLLLTNQRLSSLYTLMFFNVAAYCVSYIKELVEREDWSMYINIARNSNVRHLALSTTKIVLEWTKAITFIITVVFMLLVFGLEKGLKNYSPTNGYLTITGIYFISTEKVFVDMFTLWLDNRKFDCFESMENFYCPAILISFQILLSSFITFLCIFTGNLRLAILCSFTNIRVKYRELSDGYIQPLQNELEALAGYRVATRSEVKDHDDVCAICLTPMTCARITPCQHFFHADCLRRCLKESNKCPICQYNILITSILRHS</sequence>
<evidence type="ECO:0000313" key="9">
    <source>
        <dbReference type="EMBL" id="KAG7160514.1"/>
    </source>
</evidence>
<evidence type="ECO:0000256" key="5">
    <source>
        <dbReference type="ARBA" id="ARBA00022833"/>
    </source>
</evidence>
<dbReference type="GO" id="GO:0005829">
    <property type="term" value="C:cytosol"/>
    <property type="evidence" value="ECO:0007669"/>
    <property type="project" value="TreeGrafter"/>
</dbReference>
<organism evidence="9 10">
    <name type="scientific">Homarus americanus</name>
    <name type="common">American lobster</name>
    <dbReference type="NCBI Taxonomy" id="6706"/>
    <lineage>
        <taxon>Eukaryota</taxon>
        <taxon>Metazoa</taxon>
        <taxon>Ecdysozoa</taxon>
        <taxon>Arthropoda</taxon>
        <taxon>Crustacea</taxon>
        <taxon>Multicrustacea</taxon>
        <taxon>Malacostraca</taxon>
        <taxon>Eumalacostraca</taxon>
        <taxon>Eucarida</taxon>
        <taxon>Decapoda</taxon>
        <taxon>Pleocyemata</taxon>
        <taxon>Astacidea</taxon>
        <taxon>Nephropoidea</taxon>
        <taxon>Nephropidae</taxon>
        <taxon>Homarus</taxon>
    </lineage>
</organism>
<dbReference type="AlphaFoldDB" id="A0A8J5JT28"/>
<keyword evidence="7" id="KW-1133">Transmembrane helix</keyword>
<proteinExistence type="predicted"/>
<keyword evidence="7" id="KW-0812">Transmembrane</keyword>
<evidence type="ECO:0000256" key="3">
    <source>
        <dbReference type="ARBA" id="ARBA00022771"/>
    </source>
</evidence>
<feature type="transmembrane region" description="Helical" evidence="7">
    <location>
        <begin position="292"/>
        <end position="317"/>
    </location>
</feature>
<evidence type="ECO:0000256" key="2">
    <source>
        <dbReference type="ARBA" id="ARBA00022723"/>
    </source>
</evidence>
<feature type="transmembrane region" description="Helical" evidence="7">
    <location>
        <begin position="254"/>
        <end position="271"/>
    </location>
</feature>
<evidence type="ECO:0000256" key="4">
    <source>
        <dbReference type="ARBA" id="ARBA00022786"/>
    </source>
</evidence>
<dbReference type="InterPro" id="IPR001841">
    <property type="entry name" value="Znf_RING"/>
</dbReference>
<keyword evidence="7" id="KW-0472">Membrane</keyword>
<feature type="domain" description="RING-type" evidence="8">
    <location>
        <begin position="370"/>
        <end position="408"/>
    </location>
</feature>
<dbReference type="GO" id="GO:0006511">
    <property type="term" value="P:ubiquitin-dependent protein catabolic process"/>
    <property type="evidence" value="ECO:0007669"/>
    <property type="project" value="TreeGrafter"/>
</dbReference>
<name>A0A8J5JT28_HOMAM</name>
<feature type="transmembrane region" description="Helical" evidence="7">
    <location>
        <begin position="170"/>
        <end position="188"/>
    </location>
</feature>
<gene>
    <name evidence="9" type="primary">Rnf145-L1</name>
    <name evidence="9" type="ORF">Hamer_G001790</name>
</gene>
<keyword evidence="3 6" id="KW-0863">Zinc-finger</keyword>
<dbReference type="Pfam" id="PF13639">
    <property type="entry name" value="zf-RING_2"/>
    <property type="match status" value="1"/>
</dbReference>
<dbReference type="PANTHER" id="PTHR15067">
    <property type="entry name" value="E3 UBIQUITIN-PROTEIN LIGASE RNF8"/>
    <property type="match status" value="1"/>
</dbReference>
<evidence type="ECO:0000313" key="10">
    <source>
        <dbReference type="Proteomes" id="UP000747542"/>
    </source>
</evidence>
<dbReference type="EMBL" id="JAHLQT010031306">
    <property type="protein sequence ID" value="KAG7160514.1"/>
    <property type="molecule type" value="Genomic_DNA"/>
</dbReference>
<keyword evidence="1" id="KW-0808">Transferase</keyword>
<dbReference type="OrthoDB" id="4752984at2759"/>
<keyword evidence="5" id="KW-0862">Zinc</keyword>
<dbReference type="GO" id="GO:0016567">
    <property type="term" value="P:protein ubiquitination"/>
    <property type="evidence" value="ECO:0007669"/>
    <property type="project" value="TreeGrafter"/>
</dbReference>
<feature type="transmembrane region" description="Helical" evidence="7">
    <location>
        <begin position="220"/>
        <end position="242"/>
    </location>
</feature>
<evidence type="ECO:0000256" key="1">
    <source>
        <dbReference type="ARBA" id="ARBA00022679"/>
    </source>
</evidence>
<dbReference type="Proteomes" id="UP000747542">
    <property type="component" value="Unassembled WGS sequence"/>
</dbReference>
<evidence type="ECO:0000256" key="7">
    <source>
        <dbReference type="SAM" id="Phobius"/>
    </source>
</evidence>
<evidence type="ECO:0000256" key="6">
    <source>
        <dbReference type="PROSITE-ProRule" id="PRU00175"/>
    </source>
</evidence>
<accession>A0A8J5JT28</accession>
<evidence type="ECO:0000259" key="8">
    <source>
        <dbReference type="PROSITE" id="PS50089"/>
    </source>
</evidence>
<dbReference type="GO" id="GO:0000151">
    <property type="term" value="C:ubiquitin ligase complex"/>
    <property type="evidence" value="ECO:0007669"/>
    <property type="project" value="TreeGrafter"/>
</dbReference>
<keyword evidence="4" id="KW-0833">Ubl conjugation pathway</keyword>
<comment type="caution">
    <text evidence="9">The sequence shown here is derived from an EMBL/GenBank/DDBJ whole genome shotgun (WGS) entry which is preliminary data.</text>
</comment>
<keyword evidence="10" id="KW-1185">Reference proteome</keyword>
<keyword evidence="2" id="KW-0479">Metal-binding</keyword>
<dbReference type="GO" id="GO:0008270">
    <property type="term" value="F:zinc ion binding"/>
    <property type="evidence" value="ECO:0007669"/>
    <property type="project" value="UniProtKB-KW"/>
</dbReference>
<dbReference type="PROSITE" id="PS50089">
    <property type="entry name" value="ZF_RING_2"/>
    <property type="match status" value="1"/>
</dbReference>
<dbReference type="SMART" id="SM00184">
    <property type="entry name" value="RING"/>
    <property type="match status" value="1"/>
</dbReference>
<feature type="transmembrane region" description="Helical" evidence="7">
    <location>
        <begin position="48"/>
        <end position="66"/>
    </location>
</feature>
<protein>
    <submittedName>
        <fullName evidence="9">RING finger protein 145-like 1</fullName>
    </submittedName>
</protein>
<dbReference type="GO" id="GO:0061630">
    <property type="term" value="F:ubiquitin protein ligase activity"/>
    <property type="evidence" value="ECO:0007669"/>
    <property type="project" value="TreeGrafter"/>
</dbReference>